<dbReference type="AlphaFoldDB" id="A0A4Q8L649"/>
<name>A0A4Q8L649_9GAMM</name>
<gene>
    <name evidence="1" type="ORF">EA660_16055</name>
</gene>
<organism evidence="1 2">
    <name type="scientific">Pseudoxanthomonas winnipegensis</name>
    <dbReference type="NCBI Taxonomy" id="2480810"/>
    <lineage>
        <taxon>Bacteria</taxon>
        <taxon>Pseudomonadati</taxon>
        <taxon>Pseudomonadota</taxon>
        <taxon>Gammaproteobacteria</taxon>
        <taxon>Lysobacterales</taxon>
        <taxon>Lysobacteraceae</taxon>
        <taxon>Pseudoxanthomonas</taxon>
    </lineage>
</organism>
<proteinExistence type="predicted"/>
<accession>A0A4Q8L649</accession>
<dbReference type="OrthoDB" id="107347at2"/>
<comment type="caution">
    <text evidence="1">The sequence shown here is derived from an EMBL/GenBank/DDBJ whole genome shotgun (WGS) entry which is preliminary data.</text>
</comment>
<protein>
    <recommendedName>
        <fullName evidence="3">Aspartyl protease</fullName>
    </recommendedName>
</protein>
<evidence type="ECO:0000313" key="1">
    <source>
        <dbReference type="EMBL" id="TAA21963.1"/>
    </source>
</evidence>
<dbReference type="EMBL" id="SHMC01000007">
    <property type="protein sequence ID" value="TAA21963.1"/>
    <property type="molecule type" value="Genomic_DNA"/>
</dbReference>
<reference evidence="1 2" key="1">
    <citation type="submission" date="2019-02" db="EMBL/GenBank/DDBJ databases">
        <title>WGS of Pseudoxanthomonas species novum from clinical isolates.</title>
        <authorList>
            <person name="Bernier A.-M."/>
            <person name="Bernard K."/>
            <person name="Vachon A."/>
        </authorList>
    </citation>
    <scope>NUCLEOTIDE SEQUENCE [LARGE SCALE GENOMIC DNA]</scope>
    <source>
        <strain evidence="1 2">NML171200</strain>
    </source>
</reference>
<sequence length="284" mass="29971">MLAGAGWASAAAGTGDPCLSLATAPRSELLIHVPFETVEGRIYVRARVNGGGEHRFAVDTGASGMARADARLTSALNLPLAGHSGNSDGVQTQVAQTVRIDALELDGLRREGVEAITRDYRAKLSDEAAFDGILARDFFADGLLVIDYPAKTLSFSRALSLSHDQPGVLAYTRAFRVPVRIGGRELEGNLDTGANVALVLPRTLYDQIEAGPLAEAGAGQLSHTSIALDKAIVHGPVQIGALVLRDVDARVSERFPELLVGALALKDSVLMIDQRSRSVAVCKP</sequence>
<evidence type="ECO:0000313" key="2">
    <source>
        <dbReference type="Proteomes" id="UP000292627"/>
    </source>
</evidence>
<dbReference type="InterPro" id="IPR021109">
    <property type="entry name" value="Peptidase_aspartic_dom_sf"/>
</dbReference>
<evidence type="ECO:0008006" key="3">
    <source>
        <dbReference type="Google" id="ProtNLM"/>
    </source>
</evidence>
<dbReference type="Proteomes" id="UP000292627">
    <property type="component" value="Unassembled WGS sequence"/>
</dbReference>
<dbReference type="Gene3D" id="2.40.70.10">
    <property type="entry name" value="Acid Proteases"/>
    <property type="match status" value="2"/>
</dbReference>
<dbReference type="Pfam" id="PF13650">
    <property type="entry name" value="Asp_protease_2"/>
    <property type="match status" value="1"/>
</dbReference>